<reference evidence="17 18" key="1">
    <citation type="journal article" date="2013" name="BMC Genomics">
        <title>The genome and transcriptome of the pine saprophyte Ophiostoma piceae, and a comparison with the bark beetle-associated pine pathogen Grosmannia clavigera.</title>
        <authorList>
            <person name="Haridas S."/>
            <person name="Wang Y."/>
            <person name="Lim L."/>
            <person name="Massoumi Alamouti S."/>
            <person name="Jackman S."/>
            <person name="Docking R."/>
            <person name="Robertson G."/>
            <person name="Birol I."/>
            <person name="Bohlmann J."/>
            <person name="Breuil C."/>
        </authorList>
    </citation>
    <scope>NUCLEOTIDE SEQUENCE [LARGE SCALE GENOMIC DNA]</scope>
    <source>
        <strain evidence="17 18">UAMH 11346</strain>
    </source>
</reference>
<evidence type="ECO:0000256" key="6">
    <source>
        <dbReference type="ARBA" id="ARBA00018045"/>
    </source>
</evidence>
<dbReference type="OMA" id="FCILEQF"/>
<dbReference type="InterPro" id="IPR041667">
    <property type="entry name" value="Cupin_8"/>
</dbReference>
<comment type="catalytic activity">
    <reaction evidence="1">
        <text>7-[(3S)-3-amino-3-carboxypropyl]wyosine(37) in tRNA(Phe) + S-adenosyl-L-methionine = 7-[(3S)-(3-amino-3-methoxycarbonyl)propyl]wyosine(37) in tRNA(Phe) + S-adenosyl-L-homocysteine</text>
        <dbReference type="Rhea" id="RHEA:36903"/>
        <dbReference type="Rhea" id="RHEA-COMP:10379"/>
        <dbReference type="Rhea" id="RHEA-COMP:11844"/>
        <dbReference type="ChEBI" id="CHEBI:57856"/>
        <dbReference type="ChEBI" id="CHEBI:59789"/>
        <dbReference type="ChEBI" id="CHEBI:73543"/>
        <dbReference type="ChEBI" id="CHEBI:74275"/>
        <dbReference type="EC" id="2.1.1.290"/>
    </reaction>
</comment>
<feature type="domain" description="JmjC" evidence="16">
    <location>
        <begin position="823"/>
        <end position="977"/>
    </location>
</feature>
<evidence type="ECO:0000256" key="4">
    <source>
        <dbReference type="ARBA" id="ARBA00012155"/>
    </source>
</evidence>
<dbReference type="VEuPathDB" id="FungiDB:F503_08145"/>
<evidence type="ECO:0000259" key="16">
    <source>
        <dbReference type="PROSITE" id="PS51184"/>
    </source>
</evidence>
<dbReference type="eggNOG" id="KOG2918">
    <property type="taxonomic scope" value="Eukaryota"/>
</dbReference>
<dbReference type="eggNOG" id="KOG2132">
    <property type="taxonomic scope" value="Eukaryota"/>
</dbReference>
<dbReference type="Gene3D" id="2.120.10.80">
    <property type="entry name" value="Kelch-type beta propeller"/>
    <property type="match status" value="1"/>
</dbReference>
<keyword evidence="10" id="KW-0819">tRNA processing</keyword>
<dbReference type="PANTHER" id="PTHR46529">
    <property type="entry name" value="TRNA WYBUTOSINE-SYNTHESIZING PROTEIN 4"/>
    <property type="match status" value="1"/>
</dbReference>
<dbReference type="AlphaFoldDB" id="S3C1R8"/>
<dbReference type="EC" id="2.3.1.231" evidence="4"/>
<dbReference type="InterPro" id="IPR003347">
    <property type="entry name" value="JmjC_dom"/>
</dbReference>
<evidence type="ECO:0000256" key="10">
    <source>
        <dbReference type="ARBA" id="ARBA00022694"/>
    </source>
</evidence>
<dbReference type="EMBL" id="KE148151">
    <property type="protein sequence ID" value="EPE07494.1"/>
    <property type="molecule type" value="Genomic_DNA"/>
</dbReference>
<evidence type="ECO:0000256" key="8">
    <source>
        <dbReference type="ARBA" id="ARBA00022679"/>
    </source>
</evidence>
<keyword evidence="8 17" id="KW-0808">Transferase</keyword>
<dbReference type="Gene3D" id="3.40.50.150">
    <property type="entry name" value="Vaccinia Virus protein VP39"/>
    <property type="match status" value="1"/>
</dbReference>
<evidence type="ECO:0000256" key="15">
    <source>
        <dbReference type="ARBA" id="ARBA00049250"/>
    </source>
</evidence>
<dbReference type="InterPro" id="IPR015915">
    <property type="entry name" value="Kelch-typ_b-propeller"/>
</dbReference>
<keyword evidence="9" id="KW-0949">S-adenosyl-L-methionine</keyword>
<evidence type="ECO:0000256" key="11">
    <source>
        <dbReference type="ARBA" id="ARBA00025588"/>
    </source>
</evidence>
<dbReference type="Pfam" id="PF13621">
    <property type="entry name" value="Cupin_8"/>
    <property type="match status" value="1"/>
</dbReference>
<dbReference type="SUPFAM" id="SSF50965">
    <property type="entry name" value="Galactose oxidase, central domain"/>
    <property type="match status" value="1"/>
</dbReference>
<dbReference type="SMART" id="SM00558">
    <property type="entry name" value="JmjC"/>
    <property type="match status" value="1"/>
</dbReference>
<dbReference type="InterPro" id="IPR011043">
    <property type="entry name" value="Gal_Oxase/kelch_b-propeller"/>
</dbReference>
<organism evidence="17 18">
    <name type="scientific">Ophiostoma piceae (strain UAMH 11346)</name>
    <name type="common">Sap stain fungus</name>
    <dbReference type="NCBI Taxonomy" id="1262450"/>
    <lineage>
        <taxon>Eukaryota</taxon>
        <taxon>Fungi</taxon>
        <taxon>Dikarya</taxon>
        <taxon>Ascomycota</taxon>
        <taxon>Pezizomycotina</taxon>
        <taxon>Sordariomycetes</taxon>
        <taxon>Sordariomycetidae</taxon>
        <taxon>Ophiostomatales</taxon>
        <taxon>Ophiostomataceae</taxon>
        <taxon>Ophiostoma</taxon>
    </lineage>
</organism>
<dbReference type="Pfam" id="PF04072">
    <property type="entry name" value="LCM"/>
    <property type="match status" value="1"/>
</dbReference>
<evidence type="ECO:0000313" key="17">
    <source>
        <dbReference type="EMBL" id="EPE07494.1"/>
    </source>
</evidence>
<dbReference type="GO" id="GO:0030488">
    <property type="term" value="P:tRNA methylation"/>
    <property type="evidence" value="ECO:0007669"/>
    <property type="project" value="TreeGrafter"/>
</dbReference>
<evidence type="ECO:0000256" key="12">
    <source>
        <dbReference type="ARBA" id="ARBA00029750"/>
    </source>
</evidence>
<keyword evidence="18" id="KW-1185">Reference proteome</keyword>
<dbReference type="HOGENOM" id="CLU_002761_1_0_1"/>
<evidence type="ECO:0000313" key="18">
    <source>
        <dbReference type="Proteomes" id="UP000016923"/>
    </source>
</evidence>
<dbReference type="GO" id="GO:0031591">
    <property type="term" value="P:wybutosine biosynthetic process"/>
    <property type="evidence" value="ECO:0007669"/>
    <property type="project" value="TreeGrafter"/>
</dbReference>
<evidence type="ECO:0000256" key="2">
    <source>
        <dbReference type="ARBA" id="ARBA00004797"/>
    </source>
</evidence>
<dbReference type="UniPathway" id="UPA00375"/>
<evidence type="ECO:0000256" key="3">
    <source>
        <dbReference type="ARBA" id="ARBA00010703"/>
    </source>
</evidence>
<dbReference type="PROSITE" id="PS51184">
    <property type="entry name" value="JMJC"/>
    <property type="match status" value="1"/>
</dbReference>
<dbReference type="InterPro" id="IPR029063">
    <property type="entry name" value="SAM-dependent_MTases_sf"/>
</dbReference>
<dbReference type="SUPFAM" id="SSF53335">
    <property type="entry name" value="S-adenosyl-L-methionine-dependent methyltransferases"/>
    <property type="match status" value="1"/>
</dbReference>
<dbReference type="STRING" id="1262450.S3C1R8"/>
<dbReference type="EC" id="2.1.1.290" evidence="5"/>
<comment type="function">
    <text evidence="11">Probable S-adenosyl-L-methionine-dependent methyltransferase that acts as a component of the wybutosine biosynthesis pathway. Wybutosine is a hyper modified guanosine with a tricyclic base found at the 3'-position adjacent to the anticodon of eukaryotic phenylalanine tRNA. May methylate the carboxyl group of leucine residues to form alpha-leucine ester residues.</text>
</comment>
<dbReference type="PANTHER" id="PTHR46529:SF1">
    <property type="entry name" value="TRNA WYBUTOSINE-SYNTHESIZING PROTEIN 4"/>
    <property type="match status" value="1"/>
</dbReference>
<gene>
    <name evidence="17" type="ORF">F503_08145</name>
</gene>
<comment type="similarity">
    <text evidence="3">Belongs to the methyltransferase superfamily. LCMT family.</text>
</comment>
<evidence type="ECO:0000256" key="14">
    <source>
        <dbReference type="ARBA" id="ARBA00030847"/>
    </source>
</evidence>
<dbReference type="FunFam" id="2.60.120.650:FF:000043">
    <property type="entry name" value="tRNA wybutosine-synthesizing protein 4"/>
    <property type="match status" value="1"/>
</dbReference>
<dbReference type="SUPFAM" id="SSF51197">
    <property type="entry name" value="Clavaminate synthase-like"/>
    <property type="match status" value="1"/>
</dbReference>
<comment type="catalytic activity">
    <reaction evidence="15">
        <text>7-[(3S)-(3-amino-3-methoxycarbonyl)propyl]wyosine(37) in tRNA(Phe) + S-adenosyl-L-methionine + CO2 = wybutosine(37) in tRNA(Phe) + S-adenosyl-L-homocysteine + 2 H(+)</text>
        <dbReference type="Rhea" id="RHEA:37119"/>
        <dbReference type="Rhea" id="RHEA-COMP:11844"/>
        <dbReference type="Rhea" id="RHEA-COMP:11847"/>
        <dbReference type="ChEBI" id="CHEBI:15378"/>
        <dbReference type="ChEBI" id="CHEBI:16526"/>
        <dbReference type="ChEBI" id="CHEBI:57856"/>
        <dbReference type="ChEBI" id="CHEBI:59789"/>
        <dbReference type="ChEBI" id="CHEBI:73544"/>
        <dbReference type="ChEBI" id="CHEBI:74275"/>
        <dbReference type="EC" id="2.3.1.231"/>
    </reaction>
</comment>
<name>S3C1R8_OPHP1</name>
<dbReference type="InterPro" id="IPR007213">
    <property type="entry name" value="Ppm1/Ppm2/Tcmp"/>
</dbReference>
<evidence type="ECO:0000256" key="7">
    <source>
        <dbReference type="ARBA" id="ARBA00022603"/>
    </source>
</evidence>
<dbReference type="Gene3D" id="6.10.140.1470">
    <property type="match status" value="1"/>
</dbReference>
<accession>S3C1R8</accession>
<evidence type="ECO:0000256" key="9">
    <source>
        <dbReference type="ARBA" id="ARBA00022691"/>
    </source>
</evidence>
<dbReference type="Gene3D" id="2.60.120.650">
    <property type="entry name" value="Cupin"/>
    <property type="match status" value="1"/>
</dbReference>
<evidence type="ECO:0000256" key="13">
    <source>
        <dbReference type="ARBA" id="ARBA00030231"/>
    </source>
</evidence>
<evidence type="ECO:0000256" key="1">
    <source>
        <dbReference type="ARBA" id="ARBA00001806"/>
    </source>
</evidence>
<dbReference type="OrthoDB" id="47172at2759"/>
<dbReference type="Pfam" id="PF13418">
    <property type="entry name" value="Beta-prop_TYW4"/>
    <property type="match status" value="1"/>
</dbReference>
<protein>
    <recommendedName>
        <fullName evidence="6">tRNA wybutosine-synthesizing protein 4</fullName>
        <ecNumber evidence="5">2.1.1.290</ecNumber>
        <ecNumber evidence="4">2.3.1.231</ecNumber>
    </recommendedName>
    <alternativeName>
        <fullName evidence="13">Leucine carboxyl methyltransferase 2</fullName>
    </alternativeName>
    <alternativeName>
        <fullName evidence="14">tRNA(Phe) (7-(3-amino-3-(methoxycarbonyl)propyl)wyosine(37)-N)-methoxycarbonyltransferase</fullName>
    </alternativeName>
    <alternativeName>
        <fullName evidence="12">tRNA(Phe) (7-(3-amino-3-carboxypropyl)wyosine(37)-O)-methyltransferase</fullName>
    </alternativeName>
</protein>
<sequence>MPVLSSQKLDELVMLTNDGSIVSKRSVERIYHPNDPQYLRFFVKKYQRRTPLVNRGYFLRMRLVDTMVSRFLSRPSGKTKVIVNLGCGSDPLPWRSMARHPELCKGVKFVDIDFPGSMALKCKVVEKTPELRQPLTNLELPKDPFIILTSDEYTQIACDLRRLQDINDVLLRVVDPERCEFFFVAEVSIAYMDVASADALIHWAGTLGDVEFCLLEQLAPDGLSHPFAHTMYEHFQSMDTPIHALSRYPTTADQTKRFRDQGWLDTQIWSLWEAWSDPMFMSAAERRALDEVEVFDEWEEFVNHASHYFLLHAKNGSAASDDTAQVKHVLPAVDKASVSVTFCPIEAPKSSPPRRFGAPLILKDVLGMPYVANFFGFGATGRMRSCDLYDCRSNGGKSLPAVNLHQGGPAARSCFTLTDIGDAGYLLAGGRASPATPFKDCWLFKKDTNQWAKTHDLPVPLYRQSTIRLGASQLVLLASGKAASSAIYPHYLLYHPTAGWTKCIVEGNLQPDVTFGSLLIGLAQEHTEPSLFHGILSGGMTADGLVSKTAYEWELDVTSVAKPTIRFTHASRPWTTSLLCRVGACSTHVDGWTVVAGGVTDTGSILQDREIVRFRSYGQHDEVVEYLQYVNALGPDSPRPVFVGASMISTGQGHVSIIGGGMATFSMATVWSKGTYTLDMNSNSSSGSKNHKSWRLLKTLNVTNEDPDRERAPETSHAGLASVTQIPHVALDSAAHFESILQSGKPVVFQGLNLGDCLEKWTLEFLAIQAGAERKVVVHASSTQAMDFLSKNFRYNTQTFQEFISDVQEGKKLYLRALSEDKPSDAPANLDADFPTIAPDFVLPPQLRFAKDKLFSSVLRISGPVNMWLHYDVLANIYCQIHGTKRFYLFPPSDVTRLGFAPGASSSSIDVFSSMDSSALSHCHPHEAVLGPGDVLFLPQLWLHTATPISTSSVAVNVFFRDLGTGYSAGRDVYGNRDLAAYEKARQDVSKISNSFKNLPRDTREFYLKRIADELLQFDAE</sequence>
<keyword evidence="7 17" id="KW-0489">Methyltransferase</keyword>
<dbReference type="GO" id="GO:0008175">
    <property type="term" value="F:tRNA methyltransferase activity"/>
    <property type="evidence" value="ECO:0007669"/>
    <property type="project" value="TreeGrafter"/>
</dbReference>
<comment type="pathway">
    <text evidence="2">tRNA modification; wybutosine-tRNA(Phe) biosynthesis.</text>
</comment>
<evidence type="ECO:0000256" key="5">
    <source>
        <dbReference type="ARBA" id="ARBA00012779"/>
    </source>
</evidence>
<proteinExistence type="inferred from homology"/>
<dbReference type="Proteomes" id="UP000016923">
    <property type="component" value="Unassembled WGS sequence"/>
</dbReference>